<accession>A0A6C0DF39</accession>
<dbReference type="SUPFAM" id="SSF52540">
    <property type="entry name" value="P-loop containing nucleoside triphosphate hydrolases"/>
    <property type="match status" value="2"/>
</dbReference>
<evidence type="ECO:0000313" key="3">
    <source>
        <dbReference type="EMBL" id="QHT14804.1"/>
    </source>
</evidence>
<feature type="compositionally biased region" description="Low complexity" evidence="1">
    <location>
        <begin position="27"/>
        <end position="38"/>
    </location>
</feature>
<protein>
    <recommendedName>
        <fullName evidence="2">Helicase ATP-binding domain-containing protein</fullName>
    </recommendedName>
</protein>
<name>A0A6C0DF39_9ZZZZ</name>
<reference evidence="3" key="1">
    <citation type="journal article" date="2020" name="Nature">
        <title>Giant virus diversity and host interactions through global metagenomics.</title>
        <authorList>
            <person name="Schulz F."/>
            <person name="Roux S."/>
            <person name="Paez-Espino D."/>
            <person name="Jungbluth S."/>
            <person name="Walsh D.A."/>
            <person name="Denef V.J."/>
            <person name="McMahon K.D."/>
            <person name="Konstantinidis K.T."/>
            <person name="Eloe-Fadrosh E.A."/>
            <person name="Kyrpides N.C."/>
            <person name="Woyke T."/>
        </authorList>
    </citation>
    <scope>NUCLEOTIDE SEQUENCE</scope>
    <source>
        <strain evidence="3">GVMAG-M-3300023174-141</strain>
    </source>
</reference>
<feature type="compositionally biased region" description="Acidic residues" evidence="1">
    <location>
        <begin position="793"/>
        <end position="810"/>
    </location>
</feature>
<feature type="region of interest" description="Disordered" evidence="1">
    <location>
        <begin position="1"/>
        <end position="84"/>
    </location>
</feature>
<dbReference type="EMBL" id="MN739590">
    <property type="protein sequence ID" value="QHT14804.1"/>
    <property type="molecule type" value="Genomic_DNA"/>
</dbReference>
<dbReference type="Gene3D" id="3.40.50.300">
    <property type="entry name" value="P-loop containing nucleotide triphosphate hydrolases"/>
    <property type="match status" value="2"/>
</dbReference>
<dbReference type="InterPro" id="IPR014001">
    <property type="entry name" value="Helicase_ATP-bd"/>
</dbReference>
<evidence type="ECO:0000256" key="1">
    <source>
        <dbReference type="SAM" id="MobiDB-lite"/>
    </source>
</evidence>
<organism evidence="3">
    <name type="scientific">viral metagenome</name>
    <dbReference type="NCBI Taxonomy" id="1070528"/>
    <lineage>
        <taxon>unclassified sequences</taxon>
        <taxon>metagenomes</taxon>
        <taxon>organismal metagenomes</taxon>
    </lineage>
</organism>
<feature type="region of interest" description="Disordered" evidence="1">
    <location>
        <begin position="786"/>
        <end position="862"/>
    </location>
</feature>
<feature type="compositionally biased region" description="Basic and acidic residues" evidence="1">
    <location>
        <begin position="811"/>
        <end position="828"/>
    </location>
</feature>
<dbReference type="SMART" id="SM00487">
    <property type="entry name" value="DEXDc"/>
    <property type="match status" value="1"/>
</dbReference>
<sequence>MSSAEESKPVQKKPMGVGALVRRSTVAKEATAEMKAAAQRPPAGLTDTATQSFYGDKHATKAQAKPANPKPLQAAKAEDDVKEDTAVIPARKELRYAKPTPDYRKRQPVLNLPRQQDIDTRLDPIFGQYQRAESEIVSKNPYLTDTAIYTPQSRKSFYRFISDNYSEVFRLIPQIKGKIDEDACAKLEQKAGEVVEGFLYQKFIREYIRNAGPYRGILVYHGLGSGKTCSAIAAAEALYGTSNKKIIVMTPFSLRSNFISEISFCGFRHFNVHNHWVRQPLETELDLMYFYAKSVLNLTDSFLRQVRQRPEPERHAIWIADFSKPSNYNELDQKDRDDIRMQLTAMIDSRIKFISYNGITAAELKRYACTADPETGERFFDNAVIVIDEVHNLTRLMQGEIMPYIVDRKKGKRKIPAEPIVPGKWKPGLCDMTLNYKRAYLFYKLLTDARNSKIIGLSGTPIINFPEELGILANVLSGYIECAEVSLMSADKQVMEQFRVIAESEPRVDIVRFRSGDRQMGVLISVFNEGYERVLDPEDRDRFVGVRYNEAAQDSIYVVYARIKAKLKAAGIPIGEETFVSYPRLPIDDESFRQEFINPVDLSIINKVVLQKRLTGMISYYKGSKEEYMPRVVRDEIVKCEMSEHVLSTYTVERNMEIKGEAGKTKETGDVFAAVELFSKMKNPSSYRFRSRALCNFAFPTKIKRPFPFSKIEEEEMEKEIQVIDENVEVSEMVANSEEDLAAAAEVAAEEAMIEAPEDISEEVPIEEAPQQAAMAAPSTAASAVVQGGCNSSDEECSSSDSESDSDEVEAEVKVKVEADEEPVKETVGDDDFSDSMVLKGGDPTDPPKRRKPQIGNVSESSAAQSAVVQSAAVASAVPAVSAAASAAPKSVVRRSKPVLGNAVSLAPLVSAAPVRDPSLPVVSAVPSRSRKPVQGFAADAADSEQVEASQAVPSGADARVPTYQERIAKAMRDLDAYDETGKSVYLNLDDPKPESRLDYYSPKLDHMLRRIQNAKGSNLVYSQFKTVEGLGVLGLALKANGFKEIRIDGPDQAPYFTPETIASLQKGPEAREKRFITFTGEGSKDRRNLILNVFNGHFDKLPANMRAVMEPYAARRNNYGEICWVIGITGAGAEGISLKCCRAVHIMEPYWNNVRLDQVKGRAIRICSHKDLPFAERDVEIFTYYTVFSDKQKLSLDMNLKTTDQNETSDEKVFHVSIKKDKINQSILTVMKESAVDCGLNSADNDGVQCFVVEGRADQYLFDPNLEVDKLITNIEMKEVKTGRTGIQQQVNSATGQASAASSSTIACKVVEIGGKEYMLFPKPKSGGFLLELFSRQDQDFRHPLGEIALDPFTKAYTRMRFY</sequence>
<proteinExistence type="predicted"/>
<evidence type="ECO:0000259" key="2">
    <source>
        <dbReference type="SMART" id="SM00487"/>
    </source>
</evidence>
<dbReference type="InterPro" id="IPR027417">
    <property type="entry name" value="P-loop_NTPase"/>
</dbReference>
<feature type="domain" description="Helicase ATP-binding" evidence="2">
    <location>
        <begin position="192"/>
        <end position="497"/>
    </location>
</feature>